<protein>
    <submittedName>
        <fullName evidence="1">Uncharacterized protein</fullName>
    </submittedName>
</protein>
<dbReference type="AlphaFoldDB" id="A0ABD0L5J5"/>
<feature type="non-terminal residue" evidence="1">
    <location>
        <position position="65"/>
    </location>
</feature>
<dbReference type="Proteomes" id="UP001519460">
    <property type="component" value="Unassembled WGS sequence"/>
</dbReference>
<evidence type="ECO:0000313" key="1">
    <source>
        <dbReference type="EMBL" id="KAK7494337.1"/>
    </source>
</evidence>
<dbReference type="PROSITE" id="PS51257">
    <property type="entry name" value="PROKAR_LIPOPROTEIN"/>
    <property type="match status" value="1"/>
</dbReference>
<organism evidence="1 2">
    <name type="scientific">Batillaria attramentaria</name>
    <dbReference type="NCBI Taxonomy" id="370345"/>
    <lineage>
        <taxon>Eukaryota</taxon>
        <taxon>Metazoa</taxon>
        <taxon>Spiralia</taxon>
        <taxon>Lophotrochozoa</taxon>
        <taxon>Mollusca</taxon>
        <taxon>Gastropoda</taxon>
        <taxon>Caenogastropoda</taxon>
        <taxon>Sorbeoconcha</taxon>
        <taxon>Cerithioidea</taxon>
        <taxon>Batillariidae</taxon>
        <taxon>Batillaria</taxon>
    </lineage>
</organism>
<proteinExistence type="predicted"/>
<name>A0ABD0L5J5_9CAEN</name>
<comment type="caution">
    <text evidence="1">The sequence shown here is derived from an EMBL/GenBank/DDBJ whole genome shotgun (WGS) entry which is preliminary data.</text>
</comment>
<keyword evidence="2" id="KW-1185">Reference proteome</keyword>
<gene>
    <name evidence="1" type="ORF">BaRGS_00014440</name>
</gene>
<accession>A0ABD0L5J5</accession>
<sequence>MFKGQLSTIAPSTVLACEIGTATCEDNAIVLRAVKSLWAPRRLLKTRGRERYLNGRIISPTALLI</sequence>
<dbReference type="EMBL" id="JACVVK020000084">
    <property type="protein sequence ID" value="KAK7494337.1"/>
    <property type="molecule type" value="Genomic_DNA"/>
</dbReference>
<reference evidence="1 2" key="1">
    <citation type="journal article" date="2023" name="Sci. Data">
        <title>Genome assembly of the Korean intertidal mud-creeper Batillaria attramentaria.</title>
        <authorList>
            <person name="Patra A.K."/>
            <person name="Ho P.T."/>
            <person name="Jun S."/>
            <person name="Lee S.J."/>
            <person name="Kim Y."/>
            <person name="Won Y.J."/>
        </authorList>
    </citation>
    <scope>NUCLEOTIDE SEQUENCE [LARGE SCALE GENOMIC DNA]</scope>
    <source>
        <strain evidence="1">Wonlab-2016</strain>
    </source>
</reference>
<evidence type="ECO:0000313" key="2">
    <source>
        <dbReference type="Proteomes" id="UP001519460"/>
    </source>
</evidence>